<dbReference type="Gene3D" id="3.40.960.10">
    <property type="entry name" value="VSR Endonuclease"/>
    <property type="match status" value="1"/>
</dbReference>
<evidence type="ECO:0000313" key="2">
    <source>
        <dbReference type="Proteomes" id="UP000479226"/>
    </source>
</evidence>
<organism evidence="1 2">
    <name type="scientific">Arthrobacter silviterrae</name>
    <dbReference type="NCBI Taxonomy" id="2026658"/>
    <lineage>
        <taxon>Bacteria</taxon>
        <taxon>Bacillati</taxon>
        <taxon>Actinomycetota</taxon>
        <taxon>Actinomycetes</taxon>
        <taxon>Micrococcales</taxon>
        <taxon>Micrococcaceae</taxon>
        <taxon>Arthrobacter</taxon>
    </lineage>
</organism>
<name>A0ABX0DE07_9MICC</name>
<keyword evidence="2" id="KW-1185">Reference proteome</keyword>
<comment type="caution">
    <text evidence="1">The sequence shown here is derived from an EMBL/GenBank/DDBJ whole genome shotgun (WGS) entry which is preliminary data.</text>
</comment>
<dbReference type="EMBL" id="JAAKZI010000013">
    <property type="protein sequence ID" value="NGN83620.1"/>
    <property type="molecule type" value="Genomic_DNA"/>
</dbReference>
<gene>
    <name evidence="1" type="ORF">G6N77_09150</name>
</gene>
<reference evidence="1 2" key="1">
    <citation type="submission" date="2020-02" db="EMBL/GenBank/DDBJ databases">
        <title>Genome sequence of the type strain DSM 27180 of Arthrobacter silviterrae.</title>
        <authorList>
            <person name="Gao J."/>
            <person name="Sun J."/>
        </authorList>
    </citation>
    <scope>NUCLEOTIDE SEQUENCE [LARGE SCALE GENOMIC DNA]</scope>
    <source>
        <strain evidence="1 2">DSM 27180</strain>
    </source>
</reference>
<dbReference type="Proteomes" id="UP000479226">
    <property type="component" value="Unassembled WGS sequence"/>
</dbReference>
<proteinExistence type="predicted"/>
<dbReference type="RefSeq" id="WP_165181757.1">
    <property type="nucleotide sequence ID" value="NZ_JAAKZI010000013.1"/>
</dbReference>
<sequence>MANVSAAPTVERVISLYGTVARRKDLTAVGITSWQISRALSDGRIQLVAPGYYGLPRANAIDVMLAKLKGGRSCLSEAKRRGLWVIEEPERVHVAVHHGHPVPGCVVHRIRGRQSLMDVLHQCVKCGSELEALCVLESAIVLKRCTFAQLRRSFAGRQDAAGRAIISLIDPQSQSIVETIARYLIRQAGFNVQSQFFVKGVGHLDLLVDGVLAVETDGETYHNTGDGWTEDLRRDNLLVLNGLWCLRIPARMVLDNPETMLKWVQQALTIIDAKPR</sequence>
<evidence type="ECO:0000313" key="1">
    <source>
        <dbReference type="EMBL" id="NGN83620.1"/>
    </source>
</evidence>
<protein>
    <submittedName>
        <fullName evidence="1">Type IV toxin-antitoxin system AbiEi family antitoxin domain-containing protein</fullName>
    </submittedName>
</protein>
<accession>A0ABX0DE07</accession>